<dbReference type="AlphaFoldDB" id="A0A371R8H5"/>
<dbReference type="InParanoid" id="A0A371R8H5"/>
<keyword evidence="2" id="KW-1185">Reference proteome</keyword>
<gene>
    <name evidence="1" type="ORF">DX908_15940</name>
</gene>
<comment type="caution">
    <text evidence="1">The sequence shown here is derived from an EMBL/GenBank/DDBJ whole genome shotgun (WGS) entry which is preliminary data.</text>
</comment>
<dbReference type="OrthoDB" id="9796058at2"/>
<proteinExistence type="predicted"/>
<dbReference type="RefSeq" id="WP_116393472.1">
    <property type="nucleotide sequence ID" value="NZ_JBETIA010000024.1"/>
</dbReference>
<dbReference type="Proteomes" id="UP000264589">
    <property type="component" value="Unassembled WGS sequence"/>
</dbReference>
<evidence type="ECO:0000313" key="2">
    <source>
        <dbReference type="Proteomes" id="UP000264589"/>
    </source>
</evidence>
<name>A0A371R8H5_9PROT</name>
<protein>
    <submittedName>
        <fullName evidence="1">CsbD family protein</fullName>
    </submittedName>
</protein>
<accession>A0A371R8H5</accession>
<sequence length="54" mass="6164">MHRQFVIGSIKLAHGLVKEAAGRLIGRPGWQKDGRIIRAEGRIRQQMKDRLEAD</sequence>
<reference evidence="1 2" key="1">
    <citation type="submission" date="2018-08" db="EMBL/GenBank/DDBJ databases">
        <title>Parvularcula sp. SM1705, isolated from surface water of the South Sea China.</title>
        <authorList>
            <person name="Sun L."/>
        </authorList>
    </citation>
    <scope>NUCLEOTIDE SEQUENCE [LARGE SCALE GENOMIC DNA]</scope>
    <source>
        <strain evidence="1 2">SM1705</strain>
    </source>
</reference>
<dbReference type="EMBL" id="QUQO01000002">
    <property type="protein sequence ID" value="RFB01757.1"/>
    <property type="molecule type" value="Genomic_DNA"/>
</dbReference>
<organism evidence="1 2">
    <name type="scientific">Parvularcula marina</name>
    <dbReference type="NCBI Taxonomy" id="2292771"/>
    <lineage>
        <taxon>Bacteria</taxon>
        <taxon>Pseudomonadati</taxon>
        <taxon>Pseudomonadota</taxon>
        <taxon>Alphaproteobacteria</taxon>
        <taxon>Parvularculales</taxon>
        <taxon>Parvularculaceae</taxon>
        <taxon>Parvularcula</taxon>
    </lineage>
</organism>
<evidence type="ECO:0000313" key="1">
    <source>
        <dbReference type="EMBL" id="RFB01757.1"/>
    </source>
</evidence>